<dbReference type="EMBL" id="WMBR01000010">
    <property type="protein sequence ID" value="MXP24250.1"/>
    <property type="molecule type" value="Genomic_DNA"/>
</dbReference>
<reference evidence="2 3" key="1">
    <citation type="submission" date="2019-11" db="EMBL/GenBank/DDBJ databases">
        <title>Gordonia sp. nov., a novel actinobacterium isolated from mangrove soil in Hainan.</title>
        <authorList>
            <person name="Huang X."/>
            <person name="Xie Y."/>
            <person name="Chu X."/>
            <person name="Xiao K."/>
        </authorList>
    </citation>
    <scope>NUCLEOTIDE SEQUENCE [LARGE SCALE GENOMIC DNA]</scope>
    <source>
        <strain evidence="2 3">HNM0687</strain>
    </source>
</reference>
<name>A0A6L7GWF7_9ACTN</name>
<gene>
    <name evidence="2" type="ORF">GIY30_23280</name>
</gene>
<dbReference type="SUPFAM" id="SSF54427">
    <property type="entry name" value="NTF2-like"/>
    <property type="match status" value="1"/>
</dbReference>
<dbReference type="AlphaFoldDB" id="A0A6L7GWF7"/>
<evidence type="ECO:0000256" key="1">
    <source>
        <dbReference type="SAM" id="MobiDB-lite"/>
    </source>
</evidence>
<evidence type="ECO:0008006" key="4">
    <source>
        <dbReference type="Google" id="ProtNLM"/>
    </source>
</evidence>
<organism evidence="2 3">
    <name type="scientific">Gordonia mangrovi</name>
    <dbReference type="NCBI Taxonomy" id="2665643"/>
    <lineage>
        <taxon>Bacteria</taxon>
        <taxon>Bacillati</taxon>
        <taxon>Actinomycetota</taxon>
        <taxon>Actinomycetes</taxon>
        <taxon>Mycobacteriales</taxon>
        <taxon>Gordoniaceae</taxon>
        <taxon>Gordonia</taxon>
    </lineage>
</organism>
<dbReference type="InterPro" id="IPR032710">
    <property type="entry name" value="NTF2-like_dom_sf"/>
</dbReference>
<dbReference type="RefSeq" id="WP_160904450.1">
    <property type="nucleotide sequence ID" value="NZ_CP102850.1"/>
</dbReference>
<protein>
    <recommendedName>
        <fullName evidence="4">SnoaL-like domain-containing protein</fullName>
    </recommendedName>
</protein>
<evidence type="ECO:0000313" key="2">
    <source>
        <dbReference type="EMBL" id="MXP24250.1"/>
    </source>
</evidence>
<accession>A0A6L7GWF7</accession>
<proteinExistence type="predicted"/>
<sequence>MMDRYGFTRHVPETLIVGGIGESEVQALTTGSADLLYGGTLMKAAYRYHDTYCFDDGQWRYARRNLQFLYVVPAESMSASMPDRDRIRWPDAPPAPADYPESLPTWDTYR</sequence>
<feature type="region of interest" description="Disordered" evidence="1">
    <location>
        <begin position="82"/>
        <end position="110"/>
    </location>
</feature>
<evidence type="ECO:0000313" key="3">
    <source>
        <dbReference type="Proteomes" id="UP000475545"/>
    </source>
</evidence>
<comment type="caution">
    <text evidence="2">The sequence shown here is derived from an EMBL/GenBank/DDBJ whole genome shotgun (WGS) entry which is preliminary data.</text>
</comment>
<keyword evidence="3" id="KW-1185">Reference proteome</keyword>
<dbReference type="Proteomes" id="UP000475545">
    <property type="component" value="Unassembled WGS sequence"/>
</dbReference>
<dbReference type="Gene3D" id="3.10.450.50">
    <property type="match status" value="1"/>
</dbReference>